<evidence type="ECO:0000313" key="4">
    <source>
        <dbReference type="EMBL" id="ASF46714.1"/>
    </source>
</evidence>
<dbReference type="InterPro" id="IPR036465">
    <property type="entry name" value="vWFA_dom_sf"/>
</dbReference>
<dbReference type="PROSITE" id="PS50234">
    <property type="entry name" value="VWFA"/>
    <property type="match status" value="1"/>
</dbReference>
<feature type="domain" description="FHA" evidence="2">
    <location>
        <begin position="461"/>
        <end position="511"/>
    </location>
</feature>
<feature type="transmembrane region" description="Helical" evidence="1">
    <location>
        <begin position="373"/>
        <end position="394"/>
    </location>
</feature>
<dbReference type="OrthoDB" id="9815482at2"/>
<evidence type="ECO:0000256" key="1">
    <source>
        <dbReference type="SAM" id="Phobius"/>
    </source>
</evidence>
<dbReference type="CDD" id="cd00060">
    <property type="entry name" value="FHA"/>
    <property type="match status" value="1"/>
</dbReference>
<name>A0A1Z4BZJ0_9GAMM</name>
<dbReference type="Pfam" id="PF00092">
    <property type="entry name" value="VWA"/>
    <property type="match status" value="1"/>
</dbReference>
<dbReference type="KEGG" id="mpsy:CEK71_11870"/>
<keyword evidence="1" id="KW-1133">Transmembrane helix</keyword>
<dbReference type="RefSeq" id="WP_088619586.1">
    <property type="nucleotide sequence ID" value="NZ_CP022129.1"/>
</dbReference>
<evidence type="ECO:0000259" key="2">
    <source>
        <dbReference type="PROSITE" id="PS50006"/>
    </source>
</evidence>
<accession>A0A1Z4BZJ0</accession>
<dbReference type="Gene3D" id="2.60.200.20">
    <property type="match status" value="1"/>
</dbReference>
<dbReference type="PANTHER" id="PTHR23308">
    <property type="entry name" value="NUCLEAR INHIBITOR OF PROTEIN PHOSPHATASE-1"/>
    <property type="match status" value="1"/>
</dbReference>
<dbReference type="SUPFAM" id="SSF53300">
    <property type="entry name" value="vWA-like"/>
    <property type="match status" value="1"/>
</dbReference>
<dbReference type="PROSITE" id="PS50006">
    <property type="entry name" value="FHA_DOMAIN"/>
    <property type="match status" value="1"/>
</dbReference>
<feature type="domain" description="VWFA" evidence="3">
    <location>
        <begin position="126"/>
        <end position="308"/>
    </location>
</feature>
<keyword evidence="1" id="KW-0472">Membrane</keyword>
<dbReference type="SUPFAM" id="SSF49879">
    <property type="entry name" value="SMAD/FHA domain"/>
    <property type="match status" value="1"/>
</dbReference>
<evidence type="ECO:0000313" key="5">
    <source>
        <dbReference type="Proteomes" id="UP000197019"/>
    </source>
</evidence>
<protein>
    <recommendedName>
        <fullName evidence="6">FHA domain-containing protein</fullName>
    </recommendedName>
</protein>
<dbReference type="InterPro" id="IPR008984">
    <property type="entry name" value="SMAD_FHA_dom_sf"/>
</dbReference>
<dbReference type="Proteomes" id="UP000197019">
    <property type="component" value="Chromosome"/>
</dbReference>
<gene>
    <name evidence="4" type="ORF">CEK71_11870</name>
</gene>
<dbReference type="AlphaFoldDB" id="A0A1Z4BZJ0"/>
<proteinExistence type="predicted"/>
<dbReference type="SMART" id="SM00240">
    <property type="entry name" value="FHA"/>
    <property type="match status" value="1"/>
</dbReference>
<keyword evidence="5" id="KW-1185">Reference proteome</keyword>
<dbReference type="EMBL" id="CP022129">
    <property type="protein sequence ID" value="ASF46714.1"/>
    <property type="molecule type" value="Genomic_DNA"/>
</dbReference>
<keyword evidence="1" id="KW-0812">Transmembrane</keyword>
<sequence length="538" mass="57124">MAMENRAVYLPPLKLRAETVRWRMTLRPIQANGLHPPPIKRVGQLVLSAIYLGLATTALANPPPATLQLSQARQANPKLIAYLDVRDADGKAADALNAAQLTASLADTAVPVTHVQTFADSQEGVAYIFLVDVSLSLPTKQFAHIRTALAAWADTLATADRMALLSFGDSVKTVTDFSGDPAALKTAIAALKPTDQHTALHQGLIQALQLARRGDADLPGRRVLVVLSDGLDDLSGGATREEVLNRLDTDRIPIYALGWDTPNAAARQAEGIKALGLFARRSGGAYVGVGSRHLSQAYSELRDQIKAVAVATLDCRACRTDGRVQRLQITLRAEDGLVLNDGMDIRLLPALPTPTPPIAPSEPAPPTANGWPVWLYGSIAGVLLLLVTGVILVMRQRLPQAVSPPPVSEDFWPDDASWDAVALPDTAHQTPAIGPGYAIELAELNAGGHGKTYPLHLSGEAVIGRGADCAVTLTRDAEVSGHHCALVYHAKAVMLHDLGSTNGTYVNGVPISAAYRLQEGDIIGIGRTQLRVLLLGEA</sequence>
<evidence type="ECO:0000259" key="3">
    <source>
        <dbReference type="PROSITE" id="PS50234"/>
    </source>
</evidence>
<dbReference type="InterPro" id="IPR000253">
    <property type="entry name" value="FHA_dom"/>
</dbReference>
<dbReference type="SMART" id="SM00327">
    <property type="entry name" value="VWA"/>
    <property type="match status" value="1"/>
</dbReference>
<dbReference type="InterPro" id="IPR050923">
    <property type="entry name" value="Cell_Proc_Reg/RNA_Proc"/>
</dbReference>
<evidence type="ECO:0008006" key="6">
    <source>
        <dbReference type="Google" id="ProtNLM"/>
    </source>
</evidence>
<dbReference type="Gene3D" id="3.40.50.410">
    <property type="entry name" value="von Willebrand factor, type A domain"/>
    <property type="match status" value="1"/>
</dbReference>
<reference evidence="4 5" key="1">
    <citation type="submission" date="2017-06" db="EMBL/GenBank/DDBJ databases">
        <title>Genome Sequencing of the methanotroph Methylovulum psychrotolerants str. HV10-M2 isolated from a high-altitude environment.</title>
        <authorList>
            <person name="Mateos-Rivera A."/>
        </authorList>
    </citation>
    <scope>NUCLEOTIDE SEQUENCE [LARGE SCALE GENOMIC DNA]</scope>
    <source>
        <strain evidence="4 5">HV10_M2</strain>
    </source>
</reference>
<dbReference type="InterPro" id="IPR002035">
    <property type="entry name" value="VWF_A"/>
</dbReference>
<dbReference type="CDD" id="cd00198">
    <property type="entry name" value="vWFA"/>
    <property type="match status" value="1"/>
</dbReference>
<organism evidence="4 5">
    <name type="scientific">Methylovulum psychrotolerans</name>
    <dbReference type="NCBI Taxonomy" id="1704499"/>
    <lineage>
        <taxon>Bacteria</taxon>
        <taxon>Pseudomonadati</taxon>
        <taxon>Pseudomonadota</taxon>
        <taxon>Gammaproteobacteria</taxon>
        <taxon>Methylococcales</taxon>
        <taxon>Methylococcaceae</taxon>
        <taxon>Methylovulum</taxon>
    </lineage>
</organism>
<dbReference type="Pfam" id="PF00498">
    <property type="entry name" value="FHA"/>
    <property type="match status" value="1"/>
</dbReference>